<dbReference type="Gene3D" id="2.40.50.180">
    <property type="entry name" value="CheA-289, Domain 4"/>
    <property type="match status" value="1"/>
</dbReference>
<dbReference type="Pfam" id="PF01584">
    <property type="entry name" value="CheW"/>
    <property type="match status" value="1"/>
</dbReference>
<dbReference type="SMART" id="SM00260">
    <property type="entry name" value="CheW"/>
    <property type="match status" value="1"/>
</dbReference>
<dbReference type="PANTHER" id="PTHR22617:SF23">
    <property type="entry name" value="CHEMOTAXIS PROTEIN CHEW"/>
    <property type="match status" value="1"/>
</dbReference>
<comment type="caution">
    <text evidence="6">The sequence shown here is derived from an EMBL/GenBank/DDBJ whole genome shotgun (WGS) entry which is preliminary data.</text>
</comment>
<dbReference type="InterPro" id="IPR002545">
    <property type="entry name" value="CheW-lke_dom"/>
</dbReference>
<proteinExistence type="predicted"/>
<feature type="domain" description="CheW-like" evidence="5">
    <location>
        <begin position="3"/>
        <end position="144"/>
    </location>
</feature>
<comment type="subcellular location">
    <subcellularLocation>
        <location evidence="1">Cytoplasm</location>
    </subcellularLocation>
</comment>
<evidence type="ECO:0000256" key="4">
    <source>
        <dbReference type="ARBA" id="ARBA00022500"/>
    </source>
</evidence>
<keyword evidence="3" id="KW-0963">Cytoplasm</keyword>
<keyword evidence="4" id="KW-0145">Chemotaxis</keyword>
<evidence type="ECO:0000259" key="5">
    <source>
        <dbReference type="PROSITE" id="PS50851"/>
    </source>
</evidence>
<sequence>MGEKQFVILKINGEEYGVNIENVKEISEFRDITSIPNSPEFIEGIINLRGVITPVINLRKKFNLPFEQVNKKNSRIIIVNVNDMQVGFFVDDASYVLTINDKDIEQTPELIVNDDVRYIAGIAKVEERMIVLIDLEYIFKDDEKKQLASI</sequence>
<name>A0A4R2SY02_9FIRM</name>
<dbReference type="Gene3D" id="2.30.30.40">
    <property type="entry name" value="SH3 Domains"/>
    <property type="match status" value="1"/>
</dbReference>
<dbReference type="Proteomes" id="UP000295504">
    <property type="component" value="Unassembled WGS sequence"/>
</dbReference>
<dbReference type="RefSeq" id="WP_132849693.1">
    <property type="nucleotide sequence ID" value="NZ_CP058648.1"/>
</dbReference>
<dbReference type="FunFam" id="2.40.50.180:FF:000002">
    <property type="entry name" value="Chemotaxis protein CheW"/>
    <property type="match status" value="1"/>
</dbReference>
<evidence type="ECO:0000256" key="1">
    <source>
        <dbReference type="ARBA" id="ARBA00004496"/>
    </source>
</evidence>
<dbReference type="PANTHER" id="PTHR22617">
    <property type="entry name" value="CHEMOTAXIS SENSOR HISTIDINE KINASE-RELATED"/>
    <property type="match status" value="1"/>
</dbReference>
<dbReference type="SUPFAM" id="SSF50341">
    <property type="entry name" value="CheW-like"/>
    <property type="match status" value="1"/>
</dbReference>
<dbReference type="GO" id="GO:0005829">
    <property type="term" value="C:cytosol"/>
    <property type="evidence" value="ECO:0007669"/>
    <property type="project" value="TreeGrafter"/>
</dbReference>
<evidence type="ECO:0000313" key="6">
    <source>
        <dbReference type="EMBL" id="TCP95409.1"/>
    </source>
</evidence>
<gene>
    <name evidence="6" type="ORF">EDD79_106011</name>
</gene>
<protein>
    <recommendedName>
        <fullName evidence="2">Chemotaxis protein CheW</fullName>
    </recommendedName>
</protein>
<dbReference type="InterPro" id="IPR036061">
    <property type="entry name" value="CheW-like_dom_sf"/>
</dbReference>
<dbReference type="GO" id="GO:0007165">
    <property type="term" value="P:signal transduction"/>
    <property type="evidence" value="ECO:0007669"/>
    <property type="project" value="InterPro"/>
</dbReference>
<dbReference type="CDD" id="cd00732">
    <property type="entry name" value="CheW"/>
    <property type="match status" value="1"/>
</dbReference>
<dbReference type="OrthoDB" id="9794382at2"/>
<evidence type="ECO:0000256" key="2">
    <source>
        <dbReference type="ARBA" id="ARBA00021483"/>
    </source>
</evidence>
<dbReference type="EMBL" id="SLYC01000060">
    <property type="protein sequence ID" value="TCP95409.1"/>
    <property type="molecule type" value="Genomic_DNA"/>
</dbReference>
<dbReference type="AlphaFoldDB" id="A0A4R2SY02"/>
<evidence type="ECO:0000256" key="3">
    <source>
        <dbReference type="ARBA" id="ARBA00022490"/>
    </source>
</evidence>
<accession>A0A4R2SY02</accession>
<dbReference type="InterPro" id="IPR039315">
    <property type="entry name" value="CheW"/>
</dbReference>
<reference evidence="6 7" key="1">
    <citation type="submission" date="2019-03" db="EMBL/GenBank/DDBJ databases">
        <title>Genomic Encyclopedia of Type Strains, Phase IV (KMG-IV): sequencing the most valuable type-strain genomes for metagenomic binning, comparative biology and taxonomic classification.</title>
        <authorList>
            <person name="Goeker M."/>
        </authorList>
    </citation>
    <scope>NUCLEOTIDE SEQUENCE [LARGE SCALE GENOMIC DNA]</scope>
    <source>
        <strain evidence="6 7">DSM 100013</strain>
    </source>
</reference>
<dbReference type="PROSITE" id="PS50851">
    <property type="entry name" value="CHEW"/>
    <property type="match status" value="1"/>
</dbReference>
<dbReference type="GO" id="GO:0006935">
    <property type="term" value="P:chemotaxis"/>
    <property type="evidence" value="ECO:0007669"/>
    <property type="project" value="UniProtKB-KW"/>
</dbReference>
<evidence type="ECO:0000313" key="7">
    <source>
        <dbReference type="Proteomes" id="UP000295504"/>
    </source>
</evidence>
<keyword evidence="7" id="KW-1185">Reference proteome</keyword>
<organism evidence="6 7">
    <name type="scientific">Serpentinicella alkaliphila</name>
    <dbReference type="NCBI Taxonomy" id="1734049"/>
    <lineage>
        <taxon>Bacteria</taxon>
        <taxon>Bacillati</taxon>
        <taxon>Bacillota</taxon>
        <taxon>Clostridia</taxon>
        <taxon>Peptostreptococcales</taxon>
        <taxon>Natronincolaceae</taxon>
        <taxon>Serpentinicella</taxon>
    </lineage>
</organism>